<dbReference type="Proteomes" id="UP000000771">
    <property type="component" value="Chromosome"/>
</dbReference>
<dbReference type="KEGG" id="afo:Afer_0501"/>
<name>C7M374_ACIFD</name>
<proteinExistence type="predicted"/>
<feature type="transmembrane region" description="Helical" evidence="1">
    <location>
        <begin position="82"/>
        <end position="105"/>
    </location>
</feature>
<dbReference type="AlphaFoldDB" id="C7M374"/>
<gene>
    <name evidence="2" type="ordered locus">Afer_0501</name>
</gene>
<feature type="transmembrane region" description="Helical" evidence="1">
    <location>
        <begin position="54"/>
        <end position="76"/>
    </location>
</feature>
<organism evidence="2 3">
    <name type="scientific">Acidimicrobium ferrooxidans (strain DSM 10331 / JCM 15462 / NBRC 103882 / ICP)</name>
    <dbReference type="NCBI Taxonomy" id="525909"/>
    <lineage>
        <taxon>Bacteria</taxon>
        <taxon>Bacillati</taxon>
        <taxon>Actinomycetota</taxon>
        <taxon>Acidimicrobiia</taxon>
        <taxon>Acidimicrobiales</taxon>
        <taxon>Acidimicrobiaceae</taxon>
        <taxon>Acidimicrobium</taxon>
    </lineage>
</organism>
<dbReference type="EMBL" id="CP001631">
    <property type="protein sequence ID" value="ACU53468.1"/>
    <property type="molecule type" value="Genomic_DNA"/>
</dbReference>
<dbReference type="RefSeq" id="WP_015797967.1">
    <property type="nucleotide sequence ID" value="NC_013124.1"/>
</dbReference>
<dbReference type="InterPro" id="IPR018729">
    <property type="entry name" value="DUF2269_transmembrane"/>
</dbReference>
<dbReference type="STRING" id="525909.Afer_0501"/>
<dbReference type="HOGENOM" id="CLU_1674127_0_0_11"/>
<protein>
    <recommendedName>
        <fullName evidence="4">Integral membrane protein</fullName>
    </recommendedName>
</protein>
<evidence type="ECO:0000313" key="3">
    <source>
        <dbReference type="Proteomes" id="UP000000771"/>
    </source>
</evidence>
<keyword evidence="1" id="KW-1133">Transmembrane helix</keyword>
<dbReference type="Pfam" id="PF10027">
    <property type="entry name" value="DUF2269"/>
    <property type="match status" value="1"/>
</dbReference>
<evidence type="ECO:0000313" key="2">
    <source>
        <dbReference type="EMBL" id="ACU53468.1"/>
    </source>
</evidence>
<sequence length="157" mass="16696">MIGLLSATGPIATVLILAHVGVGIVGYGTNALAGWDASEVLRGRTEGRRFLDGSVAPSQLAMLWVPILGALLVALVDPEALGTAWFLVAFGAWCVSVALVLAVAWPAQRELGRLLAATSAVPEALRRPARRMLRAQQLIVVCYVIAFWLMVLKPGNR</sequence>
<keyword evidence="1" id="KW-0812">Transmembrane</keyword>
<keyword evidence="1" id="KW-0472">Membrane</keyword>
<dbReference type="eggNOG" id="ENOG5031GPX">
    <property type="taxonomic scope" value="Bacteria"/>
</dbReference>
<feature type="transmembrane region" description="Helical" evidence="1">
    <location>
        <begin position="12"/>
        <end position="33"/>
    </location>
</feature>
<dbReference type="OrthoDB" id="5245090at2"/>
<reference evidence="2 3" key="1">
    <citation type="journal article" date="2009" name="Stand. Genomic Sci.">
        <title>Complete genome sequence of Acidimicrobium ferrooxidans type strain (ICP).</title>
        <authorList>
            <person name="Clum A."/>
            <person name="Nolan M."/>
            <person name="Lang E."/>
            <person name="Glavina Del Rio T."/>
            <person name="Tice H."/>
            <person name="Copeland A."/>
            <person name="Cheng J.F."/>
            <person name="Lucas S."/>
            <person name="Chen F."/>
            <person name="Bruce D."/>
            <person name="Goodwin L."/>
            <person name="Pitluck S."/>
            <person name="Ivanova N."/>
            <person name="Mavrommatis K."/>
            <person name="Mikhailova N."/>
            <person name="Pati A."/>
            <person name="Chen A."/>
            <person name="Palaniappan K."/>
            <person name="Goker M."/>
            <person name="Spring S."/>
            <person name="Land M."/>
            <person name="Hauser L."/>
            <person name="Chang Y.J."/>
            <person name="Jeffries C.C."/>
            <person name="Chain P."/>
            <person name="Bristow J."/>
            <person name="Eisen J.A."/>
            <person name="Markowitz V."/>
            <person name="Hugenholtz P."/>
            <person name="Kyrpides N.C."/>
            <person name="Klenk H.P."/>
            <person name="Lapidus A."/>
        </authorList>
    </citation>
    <scope>NUCLEOTIDE SEQUENCE [LARGE SCALE GENOMIC DNA]</scope>
    <source>
        <strain evidence="3">DSM 10331 / JCM 15462 / NBRC 103882 / ICP</strain>
    </source>
</reference>
<evidence type="ECO:0000256" key="1">
    <source>
        <dbReference type="SAM" id="Phobius"/>
    </source>
</evidence>
<evidence type="ECO:0008006" key="4">
    <source>
        <dbReference type="Google" id="ProtNLM"/>
    </source>
</evidence>
<accession>C7M374</accession>
<feature type="transmembrane region" description="Helical" evidence="1">
    <location>
        <begin position="135"/>
        <end position="152"/>
    </location>
</feature>
<keyword evidence="3" id="KW-1185">Reference proteome</keyword>